<accession>A0A2B7YHP2</accession>
<evidence type="ECO:0000313" key="1">
    <source>
        <dbReference type="EMBL" id="PGH20599.1"/>
    </source>
</evidence>
<dbReference type="RefSeq" id="WP_098703370.1">
    <property type="nucleotide sequence ID" value="NZ_NJGI01000005.1"/>
</dbReference>
<dbReference type="Proteomes" id="UP000222862">
    <property type="component" value="Unassembled WGS sequence"/>
</dbReference>
<dbReference type="AlphaFoldDB" id="A0A2B7YHP2"/>
<reference evidence="1 2" key="1">
    <citation type="submission" date="2017-06" db="EMBL/GenBank/DDBJ databases">
        <title>Genome sequencing of Fusobacterium nucleatum subsp. polymorphum KCOM 1232 (=ChDC F37).</title>
        <authorList>
            <person name="Kook J.-K."/>
            <person name="Park S.-N."/>
            <person name="Lim Y.K."/>
            <person name="Roh H."/>
        </authorList>
    </citation>
    <scope>NUCLEOTIDE SEQUENCE [LARGE SCALE GENOMIC DNA]</scope>
    <source>
        <strain evidence="2">KCOM 1232 ( ChDC F37)</strain>
    </source>
</reference>
<sequence length="145" mass="16998">MRKILVVCFLFLIYSFSFSRVYVKGYYRKDGTYVQSHYRSNPKSRGRKSNYYSSSSSYYDSTSSKENELLNLKENNTNEIVKNNDEILNNDFLIQISDGNIEKIKIYKAIEITDNNGNSRIELKEESLNSIKLLDKTYIIIRNSN</sequence>
<proteinExistence type="predicted"/>
<evidence type="ECO:0000313" key="2">
    <source>
        <dbReference type="Proteomes" id="UP000222862"/>
    </source>
</evidence>
<organism evidence="1 2">
    <name type="scientific">Fusobacterium nucleatum subsp. polymorphum</name>
    <name type="common">Fusobacterium polymorphum</name>
    <dbReference type="NCBI Taxonomy" id="76857"/>
    <lineage>
        <taxon>Bacteria</taxon>
        <taxon>Fusobacteriati</taxon>
        <taxon>Fusobacteriota</taxon>
        <taxon>Fusobacteriia</taxon>
        <taxon>Fusobacteriales</taxon>
        <taxon>Fusobacteriaceae</taxon>
        <taxon>Fusobacterium</taxon>
    </lineage>
</organism>
<dbReference type="EMBL" id="NJGI01000005">
    <property type="protein sequence ID" value="PGH20599.1"/>
    <property type="molecule type" value="Genomic_DNA"/>
</dbReference>
<protein>
    <submittedName>
        <fullName evidence="1">Uncharacterized protein</fullName>
    </submittedName>
</protein>
<name>A0A2B7YHP2_FUSNP</name>
<gene>
    <name evidence="1" type="ORF">RN96_10510</name>
</gene>
<comment type="caution">
    <text evidence="1">The sequence shown here is derived from an EMBL/GenBank/DDBJ whole genome shotgun (WGS) entry which is preliminary data.</text>
</comment>